<accession>A0A4Y2TIQ1</accession>
<gene>
    <name evidence="2" type="ORF">AVEN_124790_1</name>
</gene>
<evidence type="ECO:0000256" key="1">
    <source>
        <dbReference type="SAM" id="MobiDB-lite"/>
    </source>
</evidence>
<reference evidence="2 3" key="1">
    <citation type="journal article" date="2019" name="Sci. Rep.">
        <title>Orb-weaving spider Araneus ventricosus genome elucidates the spidroin gene catalogue.</title>
        <authorList>
            <person name="Kono N."/>
            <person name="Nakamura H."/>
            <person name="Ohtoshi R."/>
            <person name="Moran D.A.P."/>
            <person name="Shinohara A."/>
            <person name="Yoshida Y."/>
            <person name="Fujiwara M."/>
            <person name="Mori M."/>
            <person name="Tomita M."/>
            <person name="Arakawa K."/>
        </authorList>
    </citation>
    <scope>NUCLEOTIDE SEQUENCE [LARGE SCALE GENOMIC DNA]</scope>
</reference>
<organism evidence="2 3">
    <name type="scientific">Araneus ventricosus</name>
    <name type="common">Orbweaver spider</name>
    <name type="synonym">Epeira ventricosa</name>
    <dbReference type="NCBI Taxonomy" id="182803"/>
    <lineage>
        <taxon>Eukaryota</taxon>
        <taxon>Metazoa</taxon>
        <taxon>Ecdysozoa</taxon>
        <taxon>Arthropoda</taxon>
        <taxon>Chelicerata</taxon>
        <taxon>Arachnida</taxon>
        <taxon>Araneae</taxon>
        <taxon>Araneomorphae</taxon>
        <taxon>Entelegynae</taxon>
        <taxon>Araneoidea</taxon>
        <taxon>Araneidae</taxon>
        <taxon>Araneus</taxon>
    </lineage>
</organism>
<feature type="region of interest" description="Disordered" evidence="1">
    <location>
        <begin position="1"/>
        <end position="30"/>
    </location>
</feature>
<sequence>MDLEILNRGQMTRTAPELAPPLQASTPHQREDVWPLRMIWRAAGPRHGGSLVEAGFEPGALWPQSRDLTTKAPRPRVINGRMKSIKLSCKPRVPQIA</sequence>
<proteinExistence type="predicted"/>
<dbReference type="AlphaFoldDB" id="A0A4Y2TIQ1"/>
<evidence type="ECO:0000313" key="3">
    <source>
        <dbReference type="Proteomes" id="UP000499080"/>
    </source>
</evidence>
<comment type="caution">
    <text evidence="2">The sequence shown here is derived from an EMBL/GenBank/DDBJ whole genome shotgun (WGS) entry which is preliminary data.</text>
</comment>
<dbReference type="Proteomes" id="UP000499080">
    <property type="component" value="Unassembled WGS sequence"/>
</dbReference>
<evidence type="ECO:0000313" key="2">
    <source>
        <dbReference type="EMBL" id="GBO00418.1"/>
    </source>
</evidence>
<name>A0A4Y2TIQ1_ARAVE</name>
<keyword evidence="3" id="KW-1185">Reference proteome</keyword>
<dbReference type="EMBL" id="BGPR01028941">
    <property type="protein sequence ID" value="GBO00418.1"/>
    <property type="molecule type" value="Genomic_DNA"/>
</dbReference>
<protein>
    <submittedName>
        <fullName evidence="2">Uncharacterized protein</fullName>
    </submittedName>
</protein>